<proteinExistence type="predicted"/>
<dbReference type="Gene3D" id="3.10.450.30">
    <property type="entry name" value="Microbial ribonucleases"/>
    <property type="match status" value="1"/>
</dbReference>
<name>A0A428SFY9_9HYPO</name>
<feature type="region of interest" description="Disordered" evidence="3">
    <location>
        <begin position="138"/>
        <end position="196"/>
    </location>
</feature>
<reference evidence="4 5" key="1">
    <citation type="submission" date="2017-06" db="EMBL/GenBank/DDBJ databases">
        <title>Comparative genomic analysis of Ambrosia Fusariam Clade fungi.</title>
        <authorList>
            <person name="Stajich J.E."/>
            <person name="Carrillo J."/>
            <person name="Kijimoto T."/>
            <person name="Eskalen A."/>
            <person name="O'Donnell K."/>
            <person name="Kasson M."/>
        </authorList>
    </citation>
    <scope>NUCLEOTIDE SEQUENCE [LARGE SCALE GENOMIC DNA]</scope>
    <source>
        <strain evidence="4 5">NRRL62606</strain>
    </source>
</reference>
<dbReference type="EMBL" id="NKCL01000021">
    <property type="protein sequence ID" value="RSL88702.1"/>
    <property type="molecule type" value="Genomic_DNA"/>
</dbReference>
<evidence type="ECO:0000256" key="3">
    <source>
        <dbReference type="SAM" id="MobiDB-lite"/>
    </source>
</evidence>
<dbReference type="Proteomes" id="UP000287972">
    <property type="component" value="Unassembled WGS sequence"/>
</dbReference>
<feature type="compositionally biased region" description="Basic and acidic residues" evidence="3">
    <location>
        <begin position="184"/>
        <end position="196"/>
    </location>
</feature>
<feature type="compositionally biased region" description="Acidic residues" evidence="3">
    <location>
        <begin position="164"/>
        <end position="183"/>
    </location>
</feature>
<accession>A0A428SFY9</accession>
<comment type="caution">
    <text evidence="4">The sequence shown here is derived from an EMBL/GenBank/DDBJ whole genome shotgun (WGS) entry which is preliminary data.</text>
</comment>
<evidence type="ECO:0000256" key="2">
    <source>
        <dbReference type="ARBA" id="ARBA00022801"/>
    </source>
</evidence>
<gene>
    <name evidence="4" type="ORF">CEP51_001634</name>
</gene>
<dbReference type="GO" id="GO:0004540">
    <property type="term" value="F:RNA nuclease activity"/>
    <property type="evidence" value="ECO:0007669"/>
    <property type="project" value="InterPro"/>
</dbReference>
<dbReference type="SUPFAM" id="SSF53933">
    <property type="entry name" value="Microbial ribonucleases"/>
    <property type="match status" value="1"/>
</dbReference>
<dbReference type="Pfam" id="PF00545">
    <property type="entry name" value="Ribonuclease"/>
    <property type="match status" value="1"/>
</dbReference>
<keyword evidence="1" id="KW-0540">Nuclease</keyword>
<dbReference type="InterPro" id="IPR000026">
    <property type="entry name" value="N1-like"/>
</dbReference>
<keyword evidence="2" id="KW-0378">Hydrolase</keyword>
<dbReference type="InterPro" id="IPR016191">
    <property type="entry name" value="Ribonuclease/ribotoxin"/>
</dbReference>
<dbReference type="GO" id="GO:0016787">
    <property type="term" value="F:hydrolase activity"/>
    <property type="evidence" value="ECO:0007669"/>
    <property type="project" value="UniProtKB-KW"/>
</dbReference>
<evidence type="ECO:0000313" key="4">
    <source>
        <dbReference type="EMBL" id="RSL88702.1"/>
    </source>
</evidence>
<dbReference type="GO" id="GO:0003723">
    <property type="term" value="F:RNA binding"/>
    <property type="evidence" value="ECO:0007669"/>
    <property type="project" value="InterPro"/>
</dbReference>
<protein>
    <submittedName>
        <fullName evidence="4">Uncharacterized protein</fullName>
    </submittedName>
</protein>
<organism evidence="4 5">
    <name type="scientific">Fusarium floridanum</name>
    <dbReference type="NCBI Taxonomy" id="1325733"/>
    <lineage>
        <taxon>Eukaryota</taxon>
        <taxon>Fungi</taxon>
        <taxon>Dikarya</taxon>
        <taxon>Ascomycota</taxon>
        <taxon>Pezizomycotina</taxon>
        <taxon>Sordariomycetes</taxon>
        <taxon>Hypocreomycetidae</taxon>
        <taxon>Hypocreales</taxon>
        <taxon>Nectriaceae</taxon>
        <taxon>Fusarium</taxon>
        <taxon>Fusarium solani species complex</taxon>
    </lineage>
</organism>
<dbReference type="AlphaFoldDB" id="A0A428SFY9"/>
<feature type="region of interest" description="Disordered" evidence="3">
    <location>
        <begin position="23"/>
        <end position="49"/>
    </location>
</feature>
<sequence>MPVEAAAARESVLGSLIARSVVAPEATPGRRPVTFDGTENNADGQSDSVKKATWMYGRDVRDQVANAPQPVGRHKKGYPSIFHNGEKLPLQSSAPLQHIPLIPGQTTTHTDNLGSGTWRAVFNNNNRQIIDVIYHNANAGKTPNGRSDKFTLGHYYPQKVGSEADADEQTVEDDSPETGDDGEDPKSTEDRSTSDL</sequence>
<evidence type="ECO:0000256" key="1">
    <source>
        <dbReference type="ARBA" id="ARBA00022722"/>
    </source>
</evidence>
<evidence type="ECO:0000313" key="5">
    <source>
        <dbReference type="Proteomes" id="UP000287972"/>
    </source>
</evidence>
<feature type="compositionally biased region" description="Polar residues" evidence="3">
    <location>
        <begin position="37"/>
        <end position="47"/>
    </location>
</feature>
<keyword evidence="5" id="KW-1185">Reference proteome</keyword>